<evidence type="ECO:0000313" key="3">
    <source>
        <dbReference type="Proteomes" id="UP001056384"/>
    </source>
</evidence>
<name>A0A9Q9ESM3_9PEZI</name>
<protein>
    <submittedName>
        <fullName evidence="2">Uncharacterized protein</fullName>
    </submittedName>
</protein>
<reference evidence="2" key="1">
    <citation type="submission" date="2022-06" db="EMBL/GenBank/DDBJ databases">
        <title>Complete genome sequences of two strains of the flax pathogen Septoria linicola.</title>
        <authorList>
            <person name="Lapalu N."/>
            <person name="Simon A."/>
            <person name="Demenou B."/>
            <person name="Paumier D."/>
            <person name="Guillot M.-P."/>
            <person name="Gout L."/>
            <person name="Valade R."/>
        </authorList>
    </citation>
    <scope>NUCLEOTIDE SEQUENCE</scope>
    <source>
        <strain evidence="2">SE15195</strain>
    </source>
</reference>
<sequence length="460" mass="51666">MTKSVLPYASGRKWYACTSTDNNKNTLAFATTASPEPSQRHHWFLWQAYRLEKFAIDLDCIEDPRTLRKKIADNEEIQQYAFDTLWPVDADWQYNADERQDLIEHRLLKWIDGKSSATKWQAWRSSIAVYAQVELEYPDPRDITKDDHPCTAQQTVTPSATGRGSPTVEDYPPLASAQRQTSVKEQQKADRTGSARWPIGTPLPKPADRLHELRSLATQEAESSNEKGYSDHIVQQKKFNAELMERFNYLTITVEDHHERIGDTAVHLHKLEGAVDEAKAHQAHHSQNIAQLNQDLAEFRDLDQTAHATARLHQLEADMAEVSIHQANNSNRIAELSQRLAQVSDLDNAGLPADIADVIRPVEGRLNQHVTASTAHIDRLTVAVNEQRVDCNRLATQIAELGSTVGLLHRARTSRRRRPSSTGSSSASPTASPTSNVVYAEEKTGHQAVVNSALWRGFDL</sequence>
<dbReference type="EMBL" id="CP099433">
    <property type="protein sequence ID" value="USW59748.1"/>
    <property type="molecule type" value="Genomic_DNA"/>
</dbReference>
<keyword evidence="3" id="KW-1185">Reference proteome</keyword>
<proteinExistence type="predicted"/>
<feature type="compositionally biased region" description="Polar residues" evidence="1">
    <location>
        <begin position="151"/>
        <end position="164"/>
    </location>
</feature>
<feature type="region of interest" description="Disordered" evidence="1">
    <location>
        <begin position="409"/>
        <end position="435"/>
    </location>
</feature>
<evidence type="ECO:0000256" key="1">
    <source>
        <dbReference type="SAM" id="MobiDB-lite"/>
    </source>
</evidence>
<dbReference type="AlphaFoldDB" id="A0A9Q9ESM3"/>
<feature type="region of interest" description="Disordered" evidence="1">
    <location>
        <begin position="140"/>
        <end position="208"/>
    </location>
</feature>
<dbReference type="Proteomes" id="UP001056384">
    <property type="component" value="Chromosome 16"/>
</dbReference>
<accession>A0A9Q9ESM3</accession>
<evidence type="ECO:0000313" key="2">
    <source>
        <dbReference type="EMBL" id="USW59748.1"/>
    </source>
</evidence>
<feature type="compositionally biased region" description="Low complexity" evidence="1">
    <location>
        <begin position="420"/>
        <end position="435"/>
    </location>
</feature>
<organism evidence="2 3">
    <name type="scientific">Septoria linicola</name>
    <dbReference type="NCBI Taxonomy" id="215465"/>
    <lineage>
        <taxon>Eukaryota</taxon>
        <taxon>Fungi</taxon>
        <taxon>Dikarya</taxon>
        <taxon>Ascomycota</taxon>
        <taxon>Pezizomycotina</taxon>
        <taxon>Dothideomycetes</taxon>
        <taxon>Dothideomycetidae</taxon>
        <taxon>Mycosphaerellales</taxon>
        <taxon>Mycosphaerellaceae</taxon>
        <taxon>Septoria</taxon>
    </lineage>
</organism>
<feature type="compositionally biased region" description="Basic and acidic residues" evidence="1">
    <location>
        <begin position="140"/>
        <end position="149"/>
    </location>
</feature>
<feature type="compositionally biased region" description="Basic residues" evidence="1">
    <location>
        <begin position="409"/>
        <end position="419"/>
    </location>
</feature>
<gene>
    <name evidence="2" type="ORF">Slin15195_G130670</name>
</gene>